<gene>
    <name evidence="1" type="ORF">BDM02DRAFT_2598997</name>
</gene>
<dbReference type="EMBL" id="MU117967">
    <property type="protein sequence ID" value="KAF9652792.1"/>
    <property type="molecule type" value="Genomic_DNA"/>
</dbReference>
<sequence>MTEYDYSPAAHEKYINTQLRVSNWVSSQSDHTRSYGNPFMPSTYLPTKPLPEEQSSRRPAKSPTRSRSSTTSAPSSTTTPTKSTRQPHVRSHTTRDIRPEQRHTPTRSATMPTHQPAIVYPVVPGQTLVLPTSSRDRHDKHDKYRSSSHRSSPNKSSKSSHYSSRYDRSHHHRSSSTSRAYTTDRDASGRRVIHLEPISQNKVVHLPPPQLGEQYVIIPPPGGKVELVNPQNHKVEYRQDPLREKPRHQEKQETTFLKRIFGGFGFTSGNRNDSRSKLRPSTHRRRSSY</sequence>
<organism evidence="1 2">
    <name type="scientific">Thelephora ganbajun</name>
    <name type="common">Ganba fungus</name>
    <dbReference type="NCBI Taxonomy" id="370292"/>
    <lineage>
        <taxon>Eukaryota</taxon>
        <taxon>Fungi</taxon>
        <taxon>Dikarya</taxon>
        <taxon>Basidiomycota</taxon>
        <taxon>Agaricomycotina</taxon>
        <taxon>Agaricomycetes</taxon>
        <taxon>Thelephorales</taxon>
        <taxon>Thelephoraceae</taxon>
        <taxon>Thelephora</taxon>
    </lineage>
</organism>
<keyword evidence="2" id="KW-1185">Reference proteome</keyword>
<reference evidence="1" key="1">
    <citation type="submission" date="2019-10" db="EMBL/GenBank/DDBJ databases">
        <authorList>
            <consortium name="DOE Joint Genome Institute"/>
            <person name="Kuo A."/>
            <person name="Miyauchi S."/>
            <person name="Kiss E."/>
            <person name="Drula E."/>
            <person name="Kohler A."/>
            <person name="Sanchez-Garcia M."/>
            <person name="Andreopoulos B."/>
            <person name="Barry K.W."/>
            <person name="Bonito G."/>
            <person name="Buee M."/>
            <person name="Carver A."/>
            <person name="Chen C."/>
            <person name="Cichocki N."/>
            <person name="Clum A."/>
            <person name="Culley D."/>
            <person name="Crous P.W."/>
            <person name="Fauchery L."/>
            <person name="Girlanda M."/>
            <person name="Hayes R."/>
            <person name="Keri Z."/>
            <person name="Labutti K."/>
            <person name="Lipzen A."/>
            <person name="Lombard V."/>
            <person name="Magnuson J."/>
            <person name="Maillard F."/>
            <person name="Morin E."/>
            <person name="Murat C."/>
            <person name="Nolan M."/>
            <person name="Ohm R."/>
            <person name="Pangilinan J."/>
            <person name="Pereira M."/>
            <person name="Perotto S."/>
            <person name="Peter M."/>
            <person name="Riley R."/>
            <person name="Sitrit Y."/>
            <person name="Stielow B."/>
            <person name="Szollosi G."/>
            <person name="Zifcakova L."/>
            <person name="Stursova M."/>
            <person name="Spatafora J.W."/>
            <person name="Tedersoo L."/>
            <person name="Vaario L.-M."/>
            <person name="Yamada A."/>
            <person name="Yan M."/>
            <person name="Wang P."/>
            <person name="Xu J."/>
            <person name="Bruns T."/>
            <person name="Baldrian P."/>
            <person name="Vilgalys R."/>
            <person name="Henrissat B."/>
            <person name="Grigoriev I.V."/>
            <person name="Hibbett D."/>
            <person name="Nagy L.G."/>
            <person name="Martin F.M."/>
        </authorList>
    </citation>
    <scope>NUCLEOTIDE SEQUENCE</scope>
    <source>
        <strain evidence="1">P2</strain>
    </source>
</reference>
<reference evidence="1" key="2">
    <citation type="journal article" date="2020" name="Nat. Commun.">
        <title>Large-scale genome sequencing of mycorrhizal fungi provides insights into the early evolution of symbiotic traits.</title>
        <authorList>
            <person name="Miyauchi S."/>
            <person name="Kiss E."/>
            <person name="Kuo A."/>
            <person name="Drula E."/>
            <person name="Kohler A."/>
            <person name="Sanchez-Garcia M."/>
            <person name="Morin E."/>
            <person name="Andreopoulos B."/>
            <person name="Barry K.W."/>
            <person name="Bonito G."/>
            <person name="Buee M."/>
            <person name="Carver A."/>
            <person name="Chen C."/>
            <person name="Cichocki N."/>
            <person name="Clum A."/>
            <person name="Culley D."/>
            <person name="Crous P.W."/>
            <person name="Fauchery L."/>
            <person name="Girlanda M."/>
            <person name="Hayes R.D."/>
            <person name="Keri Z."/>
            <person name="LaButti K."/>
            <person name="Lipzen A."/>
            <person name="Lombard V."/>
            <person name="Magnuson J."/>
            <person name="Maillard F."/>
            <person name="Murat C."/>
            <person name="Nolan M."/>
            <person name="Ohm R.A."/>
            <person name="Pangilinan J."/>
            <person name="Pereira M.F."/>
            <person name="Perotto S."/>
            <person name="Peter M."/>
            <person name="Pfister S."/>
            <person name="Riley R."/>
            <person name="Sitrit Y."/>
            <person name="Stielow J.B."/>
            <person name="Szollosi G."/>
            <person name="Zifcakova L."/>
            <person name="Stursova M."/>
            <person name="Spatafora J.W."/>
            <person name="Tedersoo L."/>
            <person name="Vaario L.M."/>
            <person name="Yamada A."/>
            <person name="Yan M."/>
            <person name="Wang P."/>
            <person name="Xu J."/>
            <person name="Bruns T."/>
            <person name="Baldrian P."/>
            <person name="Vilgalys R."/>
            <person name="Dunand C."/>
            <person name="Henrissat B."/>
            <person name="Grigoriev I.V."/>
            <person name="Hibbett D."/>
            <person name="Nagy L.G."/>
            <person name="Martin F.M."/>
        </authorList>
    </citation>
    <scope>NUCLEOTIDE SEQUENCE</scope>
    <source>
        <strain evidence="1">P2</strain>
    </source>
</reference>
<protein>
    <submittedName>
        <fullName evidence="1">Uncharacterized protein</fullName>
    </submittedName>
</protein>
<name>A0ACB6ZTC8_THEGA</name>
<accession>A0ACB6ZTC8</accession>
<dbReference type="Proteomes" id="UP000886501">
    <property type="component" value="Unassembled WGS sequence"/>
</dbReference>
<evidence type="ECO:0000313" key="1">
    <source>
        <dbReference type="EMBL" id="KAF9652792.1"/>
    </source>
</evidence>
<evidence type="ECO:0000313" key="2">
    <source>
        <dbReference type="Proteomes" id="UP000886501"/>
    </source>
</evidence>
<comment type="caution">
    <text evidence="1">The sequence shown here is derived from an EMBL/GenBank/DDBJ whole genome shotgun (WGS) entry which is preliminary data.</text>
</comment>
<proteinExistence type="predicted"/>